<dbReference type="InterPro" id="IPR005273">
    <property type="entry name" value="Ura-DNA_glyco_family4"/>
</dbReference>
<dbReference type="RefSeq" id="WP_367879358.1">
    <property type="nucleotide sequence ID" value="NZ_JBFNXX010000018.1"/>
</dbReference>
<dbReference type="SUPFAM" id="SSF52141">
    <property type="entry name" value="Uracil-DNA glycosylase-like"/>
    <property type="match status" value="1"/>
</dbReference>
<evidence type="ECO:0000256" key="6">
    <source>
        <dbReference type="ARBA" id="ARBA00022801"/>
    </source>
</evidence>
<keyword evidence="3" id="KW-0004">4Fe-4S</keyword>
<dbReference type="EMBL" id="JBFNXX010000018">
    <property type="protein sequence ID" value="MEW9921658.1"/>
    <property type="molecule type" value="Genomic_DNA"/>
</dbReference>
<evidence type="ECO:0000259" key="10">
    <source>
        <dbReference type="SMART" id="SM00986"/>
    </source>
</evidence>
<dbReference type="InterPro" id="IPR025404">
    <property type="entry name" value="DUF4130"/>
</dbReference>
<dbReference type="PANTHER" id="PTHR33693">
    <property type="entry name" value="TYPE-5 URACIL-DNA GLYCOSYLASE"/>
    <property type="match status" value="1"/>
</dbReference>
<dbReference type="InterPro" id="IPR023875">
    <property type="entry name" value="DNA_repair_put"/>
</dbReference>
<dbReference type="NCBIfam" id="TIGR03915">
    <property type="entry name" value="SAM_7_link_chp"/>
    <property type="match status" value="1"/>
</dbReference>
<evidence type="ECO:0000256" key="1">
    <source>
        <dbReference type="ARBA" id="ARBA00006521"/>
    </source>
</evidence>
<organism evidence="11 12">
    <name type="scientific">Sulfitobacter sediminis</name>
    <dbReference type="NCBI Taxonomy" id="3234186"/>
    <lineage>
        <taxon>Bacteria</taxon>
        <taxon>Pseudomonadati</taxon>
        <taxon>Pseudomonadota</taxon>
        <taxon>Alphaproteobacteria</taxon>
        <taxon>Rhodobacterales</taxon>
        <taxon>Roseobacteraceae</taxon>
        <taxon>Sulfitobacter</taxon>
    </lineage>
</organism>
<dbReference type="PANTHER" id="PTHR33693:SF9">
    <property type="entry name" value="TYPE-4 URACIL-DNA GLYCOSYLASE"/>
    <property type="match status" value="1"/>
</dbReference>
<comment type="caution">
    <text evidence="11">The sequence shown here is derived from an EMBL/GenBank/DDBJ whole genome shotgun (WGS) entry which is preliminary data.</text>
</comment>
<evidence type="ECO:0000313" key="12">
    <source>
        <dbReference type="Proteomes" id="UP001556098"/>
    </source>
</evidence>
<keyword evidence="9" id="KW-0234">DNA repair</keyword>
<evidence type="ECO:0000313" key="11">
    <source>
        <dbReference type="EMBL" id="MEW9921658.1"/>
    </source>
</evidence>
<evidence type="ECO:0000256" key="7">
    <source>
        <dbReference type="ARBA" id="ARBA00023004"/>
    </source>
</evidence>
<comment type="similarity">
    <text evidence="1">Belongs to the uracil-DNA glycosylase (UDG) superfamily. Type 4 (UDGa) family.</text>
</comment>
<keyword evidence="8" id="KW-0411">Iron-sulfur</keyword>
<dbReference type="Pfam" id="PF13566">
    <property type="entry name" value="DUF4130"/>
    <property type="match status" value="1"/>
</dbReference>
<dbReference type="SMART" id="SM00986">
    <property type="entry name" value="UDG"/>
    <property type="match status" value="1"/>
</dbReference>
<evidence type="ECO:0000256" key="3">
    <source>
        <dbReference type="ARBA" id="ARBA00022485"/>
    </source>
</evidence>
<evidence type="ECO:0000256" key="9">
    <source>
        <dbReference type="ARBA" id="ARBA00023204"/>
    </source>
</evidence>
<dbReference type="InterPro" id="IPR051536">
    <property type="entry name" value="UDG_Type-4/5"/>
</dbReference>
<protein>
    <recommendedName>
        <fullName evidence="2">Type-4 uracil-DNA glycosylase</fullName>
    </recommendedName>
</protein>
<dbReference type="NCBIfam" id="TIGR03914">
    <property type="entry name" value="UDG_fam_dom"/>
    <property type="match status" value="1"/>
</dbReference>
<dbReference type="Gene3D" id="3.40.470.10">
    <property type="entry name" value="Uracil-DNA glycosylase-like domain"/>
    <property type="match status" value="1"/>
</dbReference>
<dbReference type="InterPro" id="IPR036895">
    <property type="entry name" value="Uracil-DNA_glycosylase-like_sf"/>
</dbReference>
<keyword evidence="6" id="KW-0378">Hydrolase</keyword>
<evidence type="ECO:0000256" key="2">
    <source>
        <dbReference type="ARBA" id="ARBA00019403"/>
    </source>
</evidence>
<evidence type="ECO:0000256" key="4">
    <source>
        <dbReference type="ARBA" id="ARBA00022723"/>
    </source>
</evidence>
<dbReference type="Proteomes" id="UP001556098">
    <property type="component" value="Unassembled WGS sequence"/>
</dbReference>
<dbReference type="InterPro" id="IPR005122">
    <property type="entry name" value="Uracil-DNA_glycosylase-like"/>
</dbReference>
<accession>A0ABV3RUE4</accession>
<reference evidence="11 12" key="1">
    <citation type="submission" date="2024-07" db="EMBL/GenBank/DDBJ databases">
        <title>Marimonas sp.nov., isolated from tidal-flat sediment.</title>
        <authorList>
            <person name="Jayan J.N."/>
            <person name="Lee S.S."/>
        </authorList>
    </citation>
    <scope>NUCLEOTIDE SEQUENCE [LARGE SCALE GENOMIC DNA]</scope>
    <source>
        <strain evidence="11 12">MJW-29</strain>
    </source>
</reference>
<feature type="domain" description="Uracil-DNA glycosylase-like" evidence="10">
    <location>
        <begin position="310"/>
        <end position="465"/>
    </location>
</feature>
<keyword evidence="12" id="KW-1185">Reference proteome</keyword>
<dbReference type="Pfam" id="PF03167">
    <property type="entry name" value="UDG"/>
    <property type="match status" value="1"/>
</dbReference>
<dbReference type="CDD" id="cd10030">
    <property type="entry name" value="UDG-F4_TTUDGA_SPO1dp_like"/>
    <property type="match status" value="1"/>
</dbReference>
<gene>
    <name evidence="11" type="ORF">AB2B41_18775</name>
</gene>
<name>A0ABV3RUE4_9RHOB</name>
<dbReference type="NCBIfam" id="TIGR00758">
    <property type="entry name" value="UDG_fam4"/>
    <property type="match status" value="1"/>
</dbReference>
<keyword evidence="4" id="KW-0479">Metal-binding</keyword>
<keyword evidence="7" id="KW-0408">Iron</keyword>
<evidence type="ECO:0000256" key="5">
    <source>
        <dbReference type="ARBA" id="ARBA00022763"/>
    </source>
</evidence>
<sequence>MQTVTLPRLGTFEAWRKAARGLVAAGVRGDEVTWQMEGDAASLFGGVTAPLPGRAARQVTVPKDFPPLAKLLCASRAAGAFDLAYRLLLRVSERPGLLRNRADADVAKAEELAKNIRRDMHKMKAFVRFREVTPEAAARRQFVSWFEPDHRIEELIAGFFARRFGDMDWVIVTPEVTTRFEDGSITQEAVASERPDLTDETEALWRTYYANIFNPARLKIKSMQAEMPKKYWKNLPEAELIPGLIAKAEARVAEMREAAPSLPPLRAARVLERLHDTEAPQFCGGMEGLSAALKGCARCPLAGPATQAVPGEGPERAALMIVGEQPGDQEDLAGRPFVGPAGQLFDRLAAEAGLDRQAAYVTNAVKHFKFEVRGKRRIHQSPSASEVSHCRWWLEQEIALVQPRLILALGASAALALTGDGKGITRRRGRVETGLHGGPVFLSLHPAALLRQPDERLARRQEDLFRHDLSQVTEMLGGEDKPMRAGR</sequence>
<proteinExistence type="inferred from homology"/>
<keyword evidence="5" id="KW-0227">DNA damage</keyword>
<evidence type="ECO:0000256" key="8">
    <source>
        <dbReference type="ARBA" id="ARBA00023014"/>
    </source>
</evidence>
<dbReference type="SMART" id="SM00987">
    <property type="entry name" value="UreE_C"/>
    <property type="match status" value="1"/>
</dbReference>